<feature type="compositionally biased region" description="Pro residues" evidence="2">
    <location>
        <begin position="225"/>
        <end position="242"/>
    </location>
</feature>
<feature type="region of interest" description="Disordered" evidence="2">
    <location>
        <begin position="122"/>
        <end position="152"/>
    </location>
</feature>
<accession>A0A517KYY2</accession>
<keyword evidence="1" id="KW-0175">Coiled coil</keyword>
<dbReference type="Proteomes" id="UP000316270">
    <property type="component" value="Chromosome 2"/>
</dbReference>
<dbReference type="OrthoDB" id="2555519at2759"/>
<dbReference type="AlphaFoldDB" id="A0A517KYY2"/>
<organism evidence="3 4">
    <name type="scientific">Venturia effusa</name>
    <dbReference type="NCBI Taxonomy" id="50376"/>
    <lineage>
        <taxon>Eukaryota</taxon>
        <taxon>Fungi</taxon>
        <taxon>Dikarya</taxon>
        <taxon>Ascomycota</taxon>
        <taxon>Pezizomycotina</taxon>
        <taxon>Dothideomycetes</taxon>
        <taxon>Pleosporomycetidae</taxon>
        <taxon>Venturiales</taxon>
        <taxon>Venturiaceae</taxon>
        <taxon>Venturia</taxon>
    </lineage>
</organism>
<feature type="region of interest" description="Disordered" evidence="2">
    <location>
        <begin position="42"/>
        <end position="63"/>
    </location>
</feature>
<feature type="region of interest" description="Disordered" evidence="2">
    <location>
        <begin position="1"/>
        <end position="25"/>
    </location>
</feature>
<dbReference type="STRING" id="50376.A0A517KYY2"/>
<evidence type="ECO:0000313" key="4">
    <source>
        <dbReference type="Proteomes" id="UP000316270"/>
    </source>
</evidence>
<feature type="region of interest" description="Disordered" evidence="2">
    <location>
        <begin position="352"/>
        <end position="407"/>
    </location>
</feature>
<feature type="compositionally biased region" description="Polar residues" evidence="2">
    <location>
        <begin position="290"/>
        <end position="304"/>
    </location>
</feature>
<keyword evidence="4" id="KW-1185">Reference proteome</keyword>
<protein>
    <submittedName>
        <fullName evidence="3">Uncharacterized protein</fullName>
    </submittedName>
</protein>
<gene>
    <name evidence="3" type="ORF">FKW77_000719</name>
</gene>
<dbReference type="PANTHER" id="PTHR38701">
    <property type="entry name" value="CHROMOSOME 8, WHOLE GENOME SHOTGUN SEQUENCE"/>
    <property type="match status" value="1"/>
</dbReference>
<feature type="compositionally biased region" description="Polar residues" evidence="2">
    <location>
        <begin position="375"/>
        <end position="397"/>
    </location>
</feature>
<reference evidence="3 4" key="1">
    <citation type="submission" date="2019-07" db="EMBL/GenBank/DDBJ databases">
        <title>Finished genome of Venturia effusa.</title>
        <authorList>
            <person name="Young C.A."/>
            <person name="Cox M.P."/>
            <person name="Ganley A.R.D."/>
            <person name="David W.J."/>
        </authorList>
    </citation>
    <scope>NUCLEOTIDE SEQUENCE [LARGE SCALE GENOMIC DNA]</scope>
    <source>
        <strain evidence="4">albino</strain>
    </source>
</reference>
<evidence type="ECO:0000313" key="3">
    <source>
        <dbReference type="EMBL" id="QDS68590.1"/>
    </source>
</evidence>
<feature type="compositionally biased region" description="Low complexity" evidence="2">
    <location>
        <begin position="312"/>
        <end position="322"/>
    </location>
</feature>
<feature type="compositionally biased region" description="Basic and acidic residues" evidence="2">
    <location>
        <begin position="523"/>
        <end position="532"/>
    </location>
</feature>
<sequence length="681" mass="72708">MPPPNRSRDNQQPFSNPARPLVPALASTRIVKSPITPRLAGQYLSATTRSNTSSTARSGLGRDDLATPVKVISTNVTPRSSSRIKIASPNGTPIASRPTTAVAGVASGAGGARSTGIAGLGVSNGSGKSRPGSAIAGGYHGSSSPPTGSAGMGSMFFHAEEIPSAQEPIKEAKKTPVFFYANGQHEEGSVRLLRSPSPAPSSAGTNRKQKNQFFRADGQDDVDIPPDPPLNSTPPAHIPSPVPSLQAAPVFRAPSPTKDGANLHVSYRRGASQMIQHDDKPKTVAILPPLSSTRQRSISGGFSQSHRHGRTSSLSSIESGSSNRKPSLAALETCGLAPLHPPSNLINVTSSPVQYASAPPSARQPSPVQEDMHSSLRSLQDSLASPSTFSGPQSPTKPTWPPQGVPDSILNARVERKIQDLEISNSSLMAINRSLEKEVRRQKKELRQFRRLSRAGRLSGISLANPSENCDLDAESGDEPLPAVSEEGQETASSEEGEEEEEEEEEEGETEDFSTDSSSGGEGDSKRLAKDSKRLQIDLSKHRDILVDSQKMNQSLKRCMTWTEDLIREGRKALEYKVNVSDVRLGGRILELGHADEEEEHYEADHSLLSVWSATPTPILEGQTGILDGERKSWQSEEVDSGIEVGSVTSSRFPEEGLEGIHDTIADLAVSTDECAEPGVR</sequence>
<feature type="compositionally biased region" description="Acidic residues" evidence="2">
    <location>
        <begin position="487"/>
        <end position="514"/>
    </location>
</feature>
<feature type="region of interest" description="Disordered" evidence="2">
    <location>
        <begin position="460"/>
        <end position="532"/>
    </location>
</feature>
<feature type="region of interest" description="Disordered" evidence="2">
    <location>
        <begin position="189"/>
        <end position="263"/>
    </location>
</feature>
<evidence type="ECO:0000256" key="2">
    <source>
        <dbReference type="SAM" id="MobiDB-lite"/>
    </source>
</evidence>
<feature type="coiled-coil region" evidence="1">
    <location>
        <begin position="418"/>
        <end position="452"/>
    </location>
</feature>
<dbReference type="PANTHER" id="PTHR38701:SF1">
    <property type="entry name" value="UP-REGULATED DURING SEPTATION PROTEIN 1 DOMAIN-CONTAINING PROTEIN"/>
    <property type="match status" value="1"/>
</dbReference>
<proteinExistence type="predicted"/>
<dbReference type="EMBL" id="CP042186">
    <property type="protein sequence ID" value="QDS68590.1"/>
    <property type="molecule type" value="Genomic_DNA"/>
</dbReference>
<evidence type="ECO:0000256" key="1">
    <source>
        <dbReference type="SAM" id="Coils"/>
    </source>
</evidence>
<feature type="region of interest" description="Disordered" evidence="2">
    <location>
        <begin position="290"/>
        <end position="326"/>
    </location>
</feature>
<feature type="compositionally biased region" description="Low complexity" evidence="2">
    <location>
        <begin position="45"/>
        <end position="58"/>
    </location>
</feature>
<name>A0A517KYY2_9PEZI</name>
<feature type="compositionally biased region" description="Low complexity" evidence="2">
    <location>
        <begin position="356"/>
        <end position="367"/>
    </location>
</feature>